<gene>
    <name evidence="9" type="ORF">GR212_10835</name>
</gene>
<feature type="transmembrane region" description="Helical" evidence="7">
    <location>
        <begin position="7"/>
        <end position="27"/>
    </location>
</feature>
<feature type="transmembrane region" description="Helical" evidence="7">
    <location>
        <begin position="225"/>
        <end position="243"/>
    </location>
</feature>
<dbReference type="RefSeq" id="WP_163986490.1">
    <property type="nucleotide sequence ID" value="NZ_WUEY01000004.1"/>
</dbReference>
<proteinExistence type="inferred from homology"/>
<feature type="transmembrane region" description="Helical" evidence="7">
    <location>
        <begin position="161"/>
        <end position="182"/>
    </location>
</feature>
<comment type="subcellular location">
    <subcellularLocation>
        <location evidence="1">Membrane</location>
        <topology evidence="1">Multi-pass membrane protein</topology>
    </subcellularLocation>
</comment>
<evidence type="ECO:0000256" key="3">
    <source>
        <dbReference type="ARBA" id="ARBA00022692"/>
    </source>
</evidence>
<evidence type="ECO:0000256" key="7">
    <source>
        <dbReference type="SAM" id="Phobius"/>
    </source>
</evidence>
<evidence type="ECO:0000259" key="8">
    <source>
        <dbReference type="Pfam" id="PF00892"/>
    </source>
</evidence>
<organism evidence="9 10">
    <name type="scientific">Rhizobium lusitanum</name>
    <dbReference type="NCBI Taxonomy" id="293958"/>
    <lineage>
        <taxon>Bacteria</taxon>
        <taxon>Pseudomonadati</taxon>
        <taxon>Pseudomonadota</taxon>
        <taxon>Alphaproteobacteria</taxon>
        <taxon>Hyphomicrobiales</taxon>
        <taxon>Rhizobiaceae</taxon>
        <taxon>Rhizobium/Agrobacterium group</taxon>
        <taxon>Rhizobium</taxon>
    </lineage>
</organism>
<dbReference type="InterPro" id="IPR037185">
    <property type="entry name" value="EmrE-like"/>
</dbReference>
<dbReference type="InterPro" id="IPR000620">
    <property type="entry name" value="EamA_dom"/>
</dbReference>
<dbReference type="PANTHER" id="PTHR32322">
    <property type="entry name" value="INNER MEMBRANE TRANSPORTER"/>
    <property type="match status" value="1"/>
</dbReference>
<dbReference type="Pfam" id="PF00892">
    <property type="entry name" value="EamA"/>
    <property type="match status" value="2"/>
</dbReference>
<comment type="caution">
    <text evidence="9">The sequence shown here is derived from an EMBL/GenBank/DDBJ whole genome shotgun (WGS) entry which is preliminary data.</text>
</comment>
<feature type="transmembrane region" description="Helical" evidence="7">
    <location>
        <begin position="106"/>
        <end position="124"/>
    </location>
</feature>
<feature type="transmembrane region" description="Helical" evidence="7">
    <location>
        <begin position="47"/>
        <end position="64"/>
    </location>
</feature>
<feature type="transmembrane region" description="Helical" evidence="7">
    <location>
        <begin position="194"/>
        <end position="213"/>
    </location>
</feature>
<dbReference type="GO" id="GO:0016020">
    <property type="term" value="C:membrane"/>
    <property type="evidence" value="ECO:0007669"/>
    <property type="project" value="UniProtKB-SubCell"/>
</dbReference>
<keyword evidence="4 7" id="KW-1133">Transmembrane helix</keyword>
<feature type="domain" description="EamA" evidence="8">
    <location>
        <begin position="20"/>
        <end position="147"/>
    </location>
</feature>
<feature type="transmembrane region" description="Helical" evidence="7">
    <location>
        <begin position="131"/>
        <end position="149"/>
    </location>
</feature>
<dbReference type="InterPro" id="IPR050638">
    <property type="entry name" value="AA-Vitamin_Transporters"/>
</dbReference>
<dbReference type="AlphaFoldDB" id="A0A6L9U7D3"/>
<keyword evidence="5 7" id="KW-0472">Membrane</keyword>
<feature type="transmembrane region" description="Helical" evidence="7">
    <location>
        <begin position="278"/>
        <end position="295"/>
    </location>
</feature>
<feature type="transmembrane region" description="Helical" evidence="7">
    <location>
        <begin position="255"/>
        <end position="272"/>
    </location>
</feature>
<evidence type="ECO:0000256" key="2">
    <source>
        <dbReference type="ARBA" id="ARBA00007362"/>
    </source>
</evidence>
<evidence type="ECO:0000313" key="9">
    <source>
        <dbReference type="EMBL" id="NEI70067.1"/>
    </source>
</evidence>
<keyword evidence="3 7" id="KW-0812">Transmembrane</keyword>
<name>A0A6L9U7D3_9HYPH</name>
<feature type="region of interest" description="Disordered" evidence="6">
    <location>
        <begin position="300"/>
        <end position="319"/>
    </location>
</feature>
<feature type="transmembrane region" description="Helical" evidence="7">
    <location>
        <begin position="76"/>
        <end position="94"/>
    </location>
</feature>
<dbReference type="SUPFAM" id="SSF103481">
    <property type="entry name" value="Multidrug resistance efflux transporter EmrE"/>
    <property type="match status" value="2"/>
</dbReference>
<reference evidence="9 10" key="1">
    <citation type="submission" date="2019-12" db="EMBL/GenBank/DDBJ databases">
        <title>Rhizobium genotypes associated with high levels of biological nitrogen fixation by grain legumes in a temperate-maritime cropping system.</title>
        <authorList>
            <person name="Maluk M."/>
            <person name="Francesc Ferrando Molina F."/>
            <person name="Lopez Del Egido L."/>
            <person name="Lafos M."/>
            <person name="Langarica-Fuentes A."/>
            <person name="Gebre Yohannes G."/>
            <person name="Young M.W."/>
            <person name="Martin P."/>
            <person name="Gantlett R."/>
            <person name="Kenicer G."/>
            <person name="Hawes C."/>
            <person name="Begg G.S."/>
            <person name="Quilliam R.S."/>
            <person name="Squire G.R."/>
            <person name="Poole P.S."/>
            <person name="Young P.W."/>
            <person name="Iannetta P.M."/>
            <person name="James E.K."/>
        </authorList>
    </citation>
    <scope>NUCLEOTIDE SEQUENCE [LARGE SCALE GENOMIC DNA]</scope>
    <source>
        <strain evidence="9 10">JHI1118</strain>
    </source>
</reference>
<evidence type="ECO:0000313" key="10">
    <source>
        <dbReference type="Proteomes" id="UP000483035"/>
    </source>
</evidence>
<comment type="similarity">
    <text evidence="2">Belongs to the EamA transporter family.</text>
</comment>
<accession>A0A6L9U7D3</accession>
<evidence type="ECO:0000256" key="6">
    <source>
        <dbReference type="SAM" id="MobiDB-lite"/>
    </source>
</evidence>
<evidence type="ECO:0000256" key="5">
    <source>
        <dbReference type="ARBA" id="ARBA00023136"/>
    </source>
</evidence>
<sequence>MSTQPNASASIVGAAGLAPLLTVLIWSGNTVVTKASAGVISPGSISFYRWLLAFVVLLPFVGRAAWQNRALLRQHWLKLATLGALGMVIYQSLAYEAAKTTSAVNMGVMIALMPLLSTVLAGLLAGERLTVASLAGGAISLIGLVYLTSQGDPMRLLNGGFHIGDGLMIIAVLSNALYGVMLKRWAMPIPIWQQLFWQIGFSTLLLIPVFLMGDISPVTSANLPLILYAAIPTSLVAPLCWMIGIHKLGASRTSLLINLLPIVVAASAWALLGEQLHSYHSIGGALALVGVGLGLRKARARNGETAPETDEPNWETEEA</sequence>
<protein>
    <submittedName>
        <fullName evidence="9">EamA family transporter</fullName>
    </submittedName>
</protein>
<dbReference type="EMBL" id="WUEY01000004">
    <property type="protein sequence ID" value="NEI70067.1"/>
    <property type="molecule type" value="Genomic_DNA"/>
</dbReference>
<evidence type="ECO:0000256" key="4">
    <source>
        <dbReference type="ARBA" id="ARBA00022989"/>
    </source>
</evidence>
<dbReference type="PANTHER" id="PTHR32322:SF2">
    <property type="entry name" value="EAMA DOMAIN-CONTAINING PROTEIN"/>
    <property type="match status" value="1"/>
</dbReference>
<feature type="compositionally biased region" description="Acidic residues" evidence="6">
    <location>
        <begin position="307"/>
        <end position="319"/>
    </location>
</feature>
<feature type="domain" description="EamA" evidence="8">
    <location>
        <begin position="163"/>
        <end position="292"/>
    </location>
</feature>
<dbReference type="Proteomes" id="UP000483035">
    <property type="component" value="Unassembled WGS sequence"/>
</dbReference>
<evidence type="ECO:0000256" key="1">
    <source>
        <dbReference type="ARBA" id="ARBA00004141"/>
    </source>
</evidence>